<accession>A0A5C0AW17</accession>
<evidence type="ECO:0000313" key="1">
    <source>
        <dbReference type="EMBL" id="QEI05926.1"/>
    </source>
</evidence>
<dbReference type="InterPro" id="IPR027417">
    <property type="entry name" value="P-loop_NTPase"/>
</dbReference>
<dbReference type="KEGG" id="pacr:FXN63_08770"/>
<keyword evidence="2" id="KW-1185">Reference proteome</keyword>
<dbReference type="RefSeq" id="WP_148814309.1">
    <property type="nucleotide sequence ID" value="NZ_CP043046.1"/>
</dbReference>
<sequence>MREMVGLKLKSVVLVNIKNFGPSGCIFNFNQDVGVHTVSGVNGSGKTAIFKAIQLFQKIFFFSQMGSDDYADNVEKSIKFAADQILSGDVGEIDLAFVCGQDLFQIVLSFRNYEGDFFYTLLMMLFLDRLRLCGRSGIFQIRSLLLFFWTRERLFPILV</sequence>
<proteinExistence type="predicted"/>
<dbReference type="OrthoDB" id="3322489at2"/>
<dbReference type="AlphaFoldDB" id="A0A5C0AW17"/>
<dbReference type="EMBL" id="CP043046">
    <property type="protein sequence ID" value="QEI05926.1"/>
    <property type="molecule type" value="Genomic_DNA"/>
</dbReference>
<protein>
    <submittedName>
        <fullName evidence="1">Uncharacterized protein</fullName>
    </submittedName>
</protein>
<evidence type="ECO:0000313" key="2">
    <source>
        <dbReference type="Proteomes" id="UP000325161"/>
    </source>
</evidence>
<dbReference type="Gene3D" id="3.40.50.300">
    <property type="entry name" value="P-loop containing nucleotide triphosphate hydrolases"/>
    <property type="match status" value="1"/>
</dbReference>
<reference evidence="1 2" key="1">
    <citation type="submission" date="2019-08" db="EMBL/GenBank/DDBJ databases">
        <title>Amphibian skin-associated Pigmentiphaga: genome sequence and occurrence across geography and hosts.</title>
        <authorList>
            <person name="Bletz M.C."/>
            <person name="Bunk B."/>
            <person name="Sproeer C."/>
            <person name="Biwer P."/>
            <person name="Reiter S."/>
            <person name="Rabemananjara F.C.E."/>
            <person name="Schulz S."/>
            <person name="Overmann J."/>
            <person name="Vences M."/>
        </authorList>
    </citation>
    <scope>NUCLEOTIDE SEQUENCE [LARGE SCALE GENOMIC DNA]</scope>
    <source>
        <strain evidence="1 2">Mada1488</strain>
    </source>
</reference>
<dbReference type="Proteomes" id="UP000325161">
    <property type="component" value="Chromosome"/>
</dbReference>
<dbReference type="SUPFAM" id="SSF52540">
    <property type="entry name" value="P-loop containing nucleoside triphosphate hydrolases"/>
    <property type="match status" value="1"/>
</dbReference>
<name>A0A5C0AW17_9BURK</name>
<gene>
    <name evidence="1" type="ORF">FXN63_08770</name>
</gene>
<organism evidence="1 2">
    <name type="scientific">Pigmentiphaga aceris</name>
    <dbReference type="NCBI Taxonomy" id="1940612"/>
    <lineage>
        <taxon>Bacteria</taxon>
        <taxon>Pseudomonadati</taxon>
        <taxon>Pseudomonadota</taxon>
        <taxon>Betaproteobacteria</taxon>
        <taxon>Burkholderiales</taxon>
        <taxon>Alcaligenaceae</taxon>
        <taxon>Pigmentiphaga</taxon>
    </lineage>
</organism>